<dbReference type="GO" id="GO:0046872">
    <property type="term" value="F:metal ion binding"/>
    <property type="evidence" value="ECO:0007669"/>
    <property type="project" value="UniProtKB-KW"/>
</dbReference>
<keyword evidence="7" id="KW-0539">Nucleus</keyword>
<proteinExistence type="inferred from homology"/>
<dbReference type="InterPro" id="IPR045249">
    <property type="entry name" value="HARBI1-like"/>
</dbReference>
<keyword evidence="6" id="KW-0378">Hydrolase</keyword>
<organism evidence="9 10">
    <name type="scientific">Frankliniella fusca</name>
    <dbReference type="NCBI Taxonomy" id="407009"/>
    <lineage>
        <taxon>Eukaryota</taxon>
        <taxon>Metazoa</taxon>
        <taxon>Ecdysozoa</taxon>
        <taxon>Arthropoda</taxon>
        <taxon>Hexapoda</taxon>
        <taxon>Insecta</taxon>
        <taxon>Pterygota</taxon>
        <taxon>Neoptera</taxon>
        <taxon>Paraneoptera</taxon>
        <taxon>Thysanoptera</taxon>
        <taxon>Terebrantia</taxon>
        <taxon>Thripoidea</taxon>
        <taxon>Thripidae</taxon>
        <taxon>Frankliniella</taxon>
    </lineage>
</organism>
<keyword evidence="5" id="KW-0479">Metal-binding</keyword>
<evidence type="ECO:0000256" key="1">
    <source>
        <dbReference type="ARBA" id="ARBA00001968"/>
    </source>
</evidence>
<name>A0AAE1HK77_9NEOP</name>
<evidence type="ECO:0000256" key="4">
    <source>
        <dbReference type="ARBA" id="ARBA00022722"/>
    </source>
</evidence>
<accession>A0AAE1HK77</accession>
<dbReference type="Pfam" id="PF13359">
    <property type="entry name" value="DDE_Tnp_4"/>
    <property type="match status" value="1"/>
</dbReference>
<reference evidence="9" key="1">
    <citation type="submission" date="2021-07" db="EMBL/GenBank/DDBJ databases">
        <authorList>
            <person name="Catto M.A."/>
            <person name="Jacobson A."/>
            <person name="Kennedy G."/>
            <person name="Labadie P."/>
            <person name="Hunt B.G."/>
            <person name="Srinivasan R."/>
        </authorList>
    </citation>
    <scope>NUCLEOTIDE SEQUENCE</scope>
    <source>
        <strain evidence="9">PL_HMW_Pooled</strain>
        <tissue evidence="9">Head</tissue>
    </source>
</reference>
<evidence type="ECO:0000313" key="10">
    <source>
        <dbReference type="Proteomes" id="UP001219518"/>
    </source>
</evidence>
<keyword evidence="4" id="KW-0540">Nuclease</keyword>
<evidence type="ECO:0000256" key="2">
    <source>
        <dbReference type="ARBA" id="ARBA00004123"/>
    </source>
</evidence>
<evidence type="ECO:0000259" key="8">
    <source>
        <dbReference type="Pfam" id="PF13359"/>
    </source>
</evidence>
<dbReference type="GO" id="GO:0004518">
    <property type="term" value="F:nuclease activity"/>
    <property type="evidence" value="ECO:0007669"/>
    <property type="project" value="UniProtKB-KW"/>
</dbReference>
<dbReference type="EMBL" id="JAHWGI010001109">
    <property type="protein sequence ID" value="KAK3922797.1"/>
    <property type="molecule type" value="Genomic_DNA"/>
</dbReference>
<dbReference type="GO" id="GO:0016787">
    <property type="term" value="F:hydrolase activity"/>
    <property type="evidence" value="ECO:0007669"/>
    <property type="project" value="UniProtKB-KW"/>
</dbReference>
<dbReference type="PANTHER" id="PTHR22930">
    <property type="match status" value="1"/>
</dbReference>
<comment type="caution">
    <text evidence="9">The sequence shown here is derived from an EMBL/GenBank/DDBJ whole genome shotgun (WGS) entry which is preliminary data.</text>
</comment>
<comment type="cofactor">
    <cofactor evidence="1">
        <name>a divalent metal cation</name>
        <dbReference type="ChEBI" id="CHEBI:60240"/>
    </cofactor>
</comment>
<comment type="subcellular location">
    <subcellularLocation>
        <location evidence="2">Nucleus</location>
    </subcellularLocation>
</comment>
<evidence type="ECO:0000256" key="5">
    <source>
        <dbReference type="ARBA" id="ARBA00022723"/>
    </source>
</evidence>
<dbReference type="PANTHER" id="PTHR22930:SF269">
    <property type="entry name" value="NUCLEASE HARBI1-LIKE PROTEIN"/>
    <property type="match status" value="1"/>
</dbReference>
<gene>
    <name evidence="9" type="ORF">KUF71_012064</name>
</gene>
<dbReference type="InterPro" id="IPR027806">
    <property type="entry name" value="HARBI1_dom"/>
</dbReference>
<protein>
    <submittedName>
        <fullName evidence="9">Protein ALP1-like</fullName>
    </submittedName>
</protein>
<evidence type="ECO:0000256" key="3">
    <source>
        <dbReference type="ARBA" id="ARBA00006958"/>
    </source>
</evidence>
<evidence type="ECO:0000313" key="9">
    <source>
        <dbReference type="EMBL" id="KAK3922797.1"/>
    </source>
</evidence>
<sequence>MRRRPRRRWWVRPVNRLKNEQGFYNNLIQEICQTDHEEFFSLFRMWPEQFRLLVHLVEPHLVKRSIRTPLPTVLRVALTLMFLAQGDSATSKHFEFRIGKSTVHKPIVLKSPSKENWKKISERYQERWQFPNCLGAIDGRHMKIQCPPCTGTEYYNYKGFFSIVLMAICDADHKFTWIDIGQYGSISDGGVWSNTEFAVDLEDGEVDLPDPTPLPHTIRPFPYVFVGDAAFPLTSYMMRPYPKKRLTDEQRVFNYRLSRARLTIENSFGILCARWQILHKPLRMKVENAENLFKALVCLHNFVMSGEKAMPVNERRYCGPELVDTIAEDGSITAGQWREHQSQHFINIGRVGANFAGAVARGMREYLKEYFNSDVGAEQAPWQFEYAFRGYVLNPPA</sequence>
<dbReference type="AlphaFoldDB" id="A0AAE1HK77"/>
<reference evidence="9" key="2">
    <citation type="journal article" date="2023" name="BMC Genomics">
        <title>Pest status, molecular evolution, and epigenetic factors derived from the genome assembly of Frankliniella fusca, a thysanopteran phytovirus vector.</title>
        <authorList>
            <person name="Catto M.A."/>
            <person name="Labadie P.E."/>
            <person name="Jacobson A.L."/>
            <person name="Kennedy G.G."/>
            <person name="Srinivasan R."/>
            <person name="Hunt B.G."/>
        </authorList>
    </citation>
    <scope>NUCLEOTIDE SEQUENCE</scope>
    <source>
        <strain evidence="9">PL_HMW_Pooled</strain>
    </source>
</reference>
<dbReference type="GO" id="GO:0005634">
    <property type="term" value="C:nucleus"/>
    <property type="evidence" value="ECO:0007669"/>
    <property type="project" value="UniProtKB-SubCell"/>
</dbReference>
<evidence type="ECO:0000256" key="7">
    <source>
        <dbReference type="ARBA" id="ARBA00023242"/>
    </source>
</evidence>
<dbReference type="Proteomes" id="UP001219518">
    <property type="component" value="Unassembled WGS sequence"/>
</dbReference>
<comment type="similarity">
    <text evidence="3">Belongs to the HARBI1 family.</text>
</comment>
<keyword evidence="10" id="KW-1185">Reference proteome</keyword>
<evidence type="ECO:0000256" key="6">
    <source>
        <dbReference type="ARBA" id="ARBA00022801"/>
    </source>
</evidence>
<feature type="domain" description="DDE Tnp4" evidence="8">
    <location>
        <begin position="137"/>
        <end position="301"/>
    </location>
</feature>